<evidence type="ECO:0000313" key="2">
    <source>
        <dbReference type="Proteomes" id="UP001281410"/>
    </source>
</evidence>
<sequence length="101" mass="11397">MVFPWSKDFLHEYQLANDPCGGMEVAASIETLKWRPSAKGVYKINMVAALAEGKNVMGVSTVIRNHFGFGHGIYCSMLGDRFWMKTFPSCVERFIQDDCPD</sequence>
<evidence type="ECO:0000313" key="1">
    <source>
        <dbReference type="EMBL" id="KAK3189709.1"/>
    </source>
</evidence>
<keyword evidence="2" id="KW-1185">Reference proteome</keyword>
<gene>
    <name evidence="1" type="ORF">Dsin_029270</name>
</gene>
<dbReference type="EMBL" id="JANJYJ010000009">
    <property type="protein sequence ID" value="KAK3189709.1"/>
    <property type="molecule type" value="Genomic_DNA"/>
</dbReference>
<dbReference type="AlphaFoldDB" id="A0AAD9ZSH9"/>
<protein>
    <submittedName>
        <fullName evidence="1">Uncharacterized protein</fullName>
    </submittedName>
</protein>
<comment type="caution">
    <text evidence="1">The sequence shown here is derived from an EMBL/GenBank/DDBJ whole genome shotgun (WGS) entry which is preliminary data.</text>
</comment>
<proteinExistence type="predicted"/>
<reference evidence="1" key="1">
    <citation type="journal article" date="2023" name="Plant J.">
        <title>Genome sequences and population genomics provide insights into the demographic history, inbreeding, and mutation load of two 'living fossil' tree species of Dipteronia.</title>
        <authorList>
            <person name="Feng Y."/>
            <person name="Comes H.P."/>
            <person name="Chen J."/>
            <person name="Zhu S."/>
            <person name="Lu R."/>
            <person name="Zhang X."/>
            <person name="Li P."/>
            <person name="Qiu J."/>
            <person name="Olsen K.M."/>
            <person name="Qiu Y."/>
        </authorList>
    </citation>
    <scope>NUCLEOTIDE SEQUENCE</scope>
    <source>
        <strain evidence="1">NBL</strain>
    </source>
</reference>
<dbReference type="Proteomes" id="UP001281410">
    <property type="component" value="Unassembled WGS sequence"/>
</dbReference>
<organism evidence="1 2">
    <name type="scientific">Dipteronia sinensis</name>
    <dbReference type="NCBI Taxonomy" id="43782"/>
    <lineage>
        <taxon>Eukaryota</taxon>
        <taxon>Viridiplantae</taxon>
        <taxon>Streptophyta</taxon>
        <taxon>Embryophyta</taxon>
        <taxon>Tracheophyta</taxon>
        <taxon>Spermatophyta</taxon>
        <taxon>Magnoliopsida</taxon>
        <taxon>eudicotyledons</taxon>
        <taxon>Gunneridae</taxon>
        <taxon>Pentapetalae</taxon>
        <taxon>rosids</taxon>
        <taxon>malvids</taxon>
        <taxon>Sapindales</taxon>
        <taxon>Sapindaceae</taxon>
        <taxon>Hippocastanoideae</taxon>
        <taxon>Acereae</taxon>
        <taxon>Dipteronia</taxon>
    </lineage>
</organism>
<accession>A0AAD9ZSH9</accession>
<name>A0AAD9ZSH9_9ROSI</name>